<dbReference type="OrthoDB" id="6830692at2"/>
<dbReference type="PATRIC" id="fig|1656095.3.peg.2258"/>
<dbReference type="STRING" id="1121863.GCA_000621185_02685"/>
<dbReference type="Proteomes" id="UP000037315">
    <property type="component" value="Unassembled WGS sequence"/>
</dbReference>
<comment type="caution">
    <text evidence="2">The sequence shown here is derived from an EMBL/GenBank/DDBJ whole genome shotgun (WGS) entry which is preliminary data.</text>
</comment>
<evidence type="ECO:0000256" key="1">
    <source>
        <dbReference type="SAM" id="Phobius"/>
    </source>
</evidence>
<evidence type="ECO:0000313" key="2">
    <source>
        <dbReference type="EMBL" id="KMV33152.1"/>
    </source>
</evidence>
<feature type="transmembrane region" description="Helical" evidence="1">
    <location>
        <begin position="21"/>
        <end position="42"/>
    </location>
</feature>
<accession>A0A0J8VJB5</accession>
<dbReference type="RefSeq" id="WP_048888528.1">
    <property type="nucleotide sequence ID" value="NZ_LFEJ01000024.1"/>
</dbReference>
<feature type="transmembrane region" description="Helical" evidence="1">
    <location>
        <begin position="48"/>
        <end position="70"/>
    </location>
</feature>
<protein>
    <submittedName>
        <fullName evidence="2">Uncharacterized protein</fullName>
    </submittedName>
</protein>
<organism evidence="2 3">
    <name type="scientific">Franconibacter pulveris</name>
    <dbReference type="NCBI Taxonomy" id="435910"/>
    <lineage>
        <taxon>Bacteria</taxon>
        <taxon>Pseudomonadati</taxon>
        <taxon>Pseudomonadota</taxon>
        <taxon>Gammaproteobacteria</taxon>
        <taxon>Enterobacterales</taxon>
        <taxon>Enterobacteriaceae</taxon>
        <taxon>Franconibacter</taxon>
    </lineage>
</organism>
<dbReference type="AlphaFoldDB" id="A0A0J8VJB5"/>
<keyword evidence="3" id="KW-1185">Reference proteome</keyword>
<gene>
    <name evidence="2" type="ORF">ACH50_18015</name>
</gene>
<keyword evidence="1" id="KW-0812">Transmembrane</keyword>
<keyword evidence="1" id="KW-1133">Transmembrane helix</keyword>
<dbReference type="EMBL" id="LFEJ01000024">
    <property type="protein sequence ID" value="KMV33152.1"/>
    <property type="molecule type" value="Genomic_DNA"/>
</dbReference>
<proteinExistence type="predicted"/>
<reference evidence="2 3" key="1">
    <citation type="submission" date="2015-06" db="EMBL/GenBank/DDBJ databases">
        <title>Genome sequencing of Cronobacter sp. strain DJ34 isolated from petroleum contaminated sludge of Duliajan Oil Fields, Assam, India.</title>
        <authorList>
            <person name="Pal S."/>
            <person name="Banerjee T.D."/>
            <person name="Roy A."/>
            <person name="Sar P."/>
            <person name="Kazy S.K."/>
        </authorList>
    </citation>
    <scope>NUCLEOTIDE SEQUENCE [LARGE SCALE GENOMIC DNA]</scope>
    <source>
        <strain evidence="2 3">DJ34</strain>
    </source>
</reference>
<keyword evidence="1" id="KW-0472">Membrane</keyword>
<evidence type="ECO:0000313" key="3">
    <source>
        <dbReference type="Proteomes" id="UP000037315"/>
    </source>
</evidence>
<sequence>MRSVPDYPEYKTARPPATARWLSATALLVLVGGGAGGLLPSAEGKSSLIAAGILLALLLAGTGWLVRLLYYRVSVHNAAFYYQLVAYEQQQWWATHRQPIWLKEGLLLGPAGTRSVDWLRVLNREQRPPEEKKEGGGSVLRLPQISVMDPSAREKRLAELLVIEWQKQRSEKKLTPPLRCYWLGADITWQVFRAQMAIAFPDIALPARPEPWQGEASLAEIAGELAGAKPDDTILIAGCQVIAAQSGTERPAGESAALWLAGLNGPVQLTRGETFSPEQGDILLTVFARALEQSEMKDPPEACTLFSLPGLEALASTGWDVSQHLQDANWGEVGDMETLIVLSLAAIYTAHHQQPCGWIARDPMNTLATGIVKPDGQRQ</sequence>
<name>A0A0J8VJB5_9ENTR</name>